<sequence length="24" mass="2751">MVRALVRPKRLILWHVSCNLSDSG</sequence>
<evidence type="ECO:0000313" key="2">
    <source>
        <dbReference type="Proteomes" id="UP000699042"/>
    </source>
</evidence>
<dbReference type="EMBL" id="JAESDN010000006">
    <property type="protein sequence ID" value="KAG7048209.1"/>
    <property type="molecule type" value="Genomic_DNA"/>
</dbReference>
<organism evidence="1 2">
    <name type="scientific">Colletotrichum scovillei</name>
    <dbReference type="NCBI Taxonomy" id="1209932"/>
    <lineage>
        <taxon>Eukaryota</taxon>
        <taxon>Fungi</taxon>
        <taxon>Dikarya</taxon>
        <taxon>Ascomycota</taxon>
        <taxon>Pezizomycotina</taxon>
        <taxon>Sordariomycetes</taxon>
        <taxon>Hypocreomycetidae</taxon>
        <taxon>Glomerellales</taxon>
        <taxon>Glomerellaceae</taxon>
        <taxon>Colletotrichum</taxon>
        <taxon>Colletotrichum acutatum species complex</taxon>
    </lineage>
</organism>
<gene>
    <name evidence="1" type="ORF">JMJ77_013853</name>
</gene>
<evidence type="ECO:0000313" key="1">
    <source>
        <dbReference type="EMBL" id="KAG7048209.1"/>
    </source>
</evidence>
<keyword evidence="2" id="KW-1185">Reference proteome</keyword>
<comment type="caution">
    <text evidence="1">The sequence shown here is derived from an EMBL/GenBank/DDBJ whole genome shotgun (WGS) entry which is preliminary data.</text>
</comment>
<proteinExistence type="predicted"/>
<accession>A0A9P7R4R7</accession>
<dbReference type="Proteomes" id="UP000699042">
    <property type="component" value="Unassembled WGS sequence"/>
</dbReference>
<dbReference type="AlphaFoldDB" id="A0A9P7R4R7"/>
<protein>
    <submittedName>
        <fullName evidence="1">Uncharacterized protein</fullName>
    </submittedName>
</protein>
<feature type="non-terminal residue" evidence="1">
    <location>
        <position position="1"/>
    </location>
</feature>
<reference evidence="1" key="1">
    <citation type="submission" date="2021-05" db="EMBL/GenBank/DDBJ databases">
        <title>Comparative genomics of three Colletotrichum scovillei strains and genetic complementation revealed genes involved fungal growth and virulence on chili pepper.</title>
        <authorList>
            <person name="Hsieh D.-K."/>
            <person name="Chuang S.-C."/>
            <person name="Chen C.-Y."/>
            <person name="Chao Y.-T."/>
            <person name="Lu M.-Y.J."/>
            <person name="Lee M.-H."/>
            <person name="Shih M.-C."/>
        </authorList>
    </citation>
    <scope>NUCLEOTIDE SEQUENCE</scope>
    <source>
        <strain evidence="1">Coll-153</strain>
    </source>
</reference>
<name>A0A9P7R4R7_9PEZI</name>